<organism evidence="1">
    <name type="scientific">Arundo donax</name>
    <name type="common">Giant reed</name>
    <name type="synonym">Donax arundinaceus</name>
    <dbReference type="NCBI Taxonomy" id="35708"/>
    <lineage>
        <taxon>Eukaryota</taxon>
        <taxon>Viridiplantae</taxon>
        <taxon>Streptophyta</taxon>
        <taxon>Embryophyta</taxon>
        <taxon>Tracheophyta</taxon>
        <taxon>Spermatophyta</taxon>
        <taxon>Magnoliopsida</taxon>
        <taxon>Liliopsida</taxon>
        <taxon>Poales</taxon>
        <taxon>Poaceae</taxon>
        <taxon>PACMAD clade</taxon>
        <taxon>Arundinoideae</taxon>
        <taxon>Arundineae</taxon>
        <taxon>Arundo</taxon>
    </lineage>
</organism>
<accession>A0A0A9A8N5</accession>
<name>A0A0A9A8N5_ARUDO</name>
<sequence length="55" mass="6586">MLPFPKSDGCYDFLTFFFCRPQNSKHLCPEVAIQIVNHFMICERMMIVYISVFYN</sequence>
<proteinExistence type="predicted"/>
<dbReference type="AlphaFoldDB" id="A0A0A9A8N5"/>
<reference evidence="1" key="1">
    <citation type="submission" date="2014-09" db="EMBL/GenBank/DDBJ databases">
        <authorList>
            <person name="Magalhaes I.L.F."/>
            <person name="Oliveira U."/>
            <person name="Santos F.R."/>
            <person name="Vidigal T.H.D.A."/>
            <person name="Brescovit A.D."/>
            <person name="Santos A.J."/>
        </authorList>
    </citation>
    <scope>NUCLEOTIDE SEQUENCE</scope>
    <source>
        <tissue evidence="1">Shoot tissue taken approximately 20 cm above the soil surface</tissue>
    </source>
</reference>
<reference evidence="1" key="2">
    <citation type="journal article" date="2015" name="Data Brief">
        <title>Shoot transcriptome of the giant reed, Arundo donax.</title>
        <authorList>
            <person name="Barrero R.A."/>
            <person name="Guerrero F.D."/>
            <person name="Moolhuijzen P."/>
            <person name="Goolsby J.A."/>
            <person name="Tidwell J."/>
            <person name="Bellgard S.E."/>
            <person name="Bellgard M.I."/>
        </authorList>
    </citation>
    <scope>NUCLEOTIDE SEQUENCE</scope>
    <source>
        <tissue evidence="1">Shoot tissue taken approximately 20 cm above the soil surface</tissue>
    </source>
</reference>
<dbReference type="EMBL" id="GBRH01251597">
    <property type="protein sequence ID" value="JAD46298.1"/>
    <property type="molecule type" value="Transcribed_RNA"/>
</dbReference>
<protein>
    <submittedName>
        <fullName evidence="1">Uncharacterized protein</fullName>
    </submittedName>
</protein>
<evidence type="ECO:0000313" key="1">
    <source>
        <dbReference type="EMBL" id="JAD46298.1"/>
    </source>
</evidence>